<accession>A0ABD3JV96</accession>
<keyword evidence="9" id="KW-0965">Cell junction</keyword>
<dbReference type="InterPro" id="IPR051378">
    <property type="entry name" value="Cell2Cell_Antifungal"/>
</dbReference>
<comment type="subcellular location">
    <subcellularLocation>
        <location evidence="13">Cell junction</location>
        <location evidence="13">Plasmodesma</location>
    </subcellularLocation>
    <subcellularLocation>
        <location evidence="1">Cell membrane</location>
        <topology evidence="1">Single-pass type I membrane protein</topology>
    </subcellularLocation>
</comment>
<dbReference type="AlphaFoldDB" id="A0ABD3JV96"/>
<dbReference type="GO" id="GO:0009506">
    <property type="term" value="C:plasmodesma"/>
    <property type="evidence" value="ECO:0007669"/>
    <property type="project" value="UniProtKB-SubCell"/>
</dbReference>
<evidence type="ECO:0000256" key="2">
    <source>
        <dbReference type="ARBA" id="ARBA00022529"/>
    </source>
</evidence>
<evidence type="ECO:0000256" key="10">
    <source>
        <dbReference type="ARBA" id="ARBA00023022"/>
    </source>
</evidence>
<evidence type="ECO:0000256" key="8">
    <source>
        <dbReference type="ARBA" id="ARBA00022821"/>
    </source>
</evidence>
<keyword evidence="2" id="KW-0929">Antimicrobial</keyword>
<organism evidence="17 18">
    <name type="scientific">Eucalyptus globulus</name>
    <name type="common">Tasmanian blue gum</name>
    <dbReference type="NCBI Taxonomy" id="34317"/>
    <lineage>
        <taxon>Eukaryota</taxon>
        <taxon>Viridiplantae</taxon>
        <taxon>Streptophyta</taxon>
        <taxon>Embryophyta</taxon>
        <taxon>Tracheophyta</taxon>
        <taxon>Spermatophyta</taxon>
        <taxon>Magnoliopsida</taxon>
        <taxon>eudicotyledons</taxon>
        <taxon>Gunneridae</taxon>
        <taxon>Pentapetalae</taxon>
        <taxon>rosids</taxon>
        <taxon>malvids</taxon>
        <taxon>Myrtales</taxon>
        <taxon>Myrtaceae</taxon>
        <taxon>Myrtoideae</taxon>
        <taxon>Eucalypteae</taxon>
        <taxon>Eucalyptus</taxon>
    </lineage>
</organism>
<dbReference type="EMBL" id="JBJKBG010000007">
    <property type="protein sequence ID" value="KAL3731824.1"/>
    <property type="molecule type" value="Genomic_DNA"/>
</dbReference>
<evidence type="ECO:0000256" key="9">
    <source>
        <dbReference type="ARBA" id="ARBA00022949"/>
    </source>
</evidence>
<dbReference type="PROSITE" id="PS51473">
    <property type="entry name" value="GNK2"/>
    <property type="match status" value="1"/>
</dbReference>
<keyword evidence="18" id="KW-1185">Reference proteome</keyword>
<evidence type="ECO:0000256" key="12">
    <source>
        <dbReference type="ARBA" id="ARBA00023157"/>
    </source>
</evidence>
<evidence type="ECO:0000256" key="6">
    <source>
        <dbReference type="ARBA" id="ARBA00022734"/>
    </source>
</evidence>
<dbReference type="PANTHER" id="PTHR32080">
    <property type="entry name" value="ANTIFUNGAL PROTEIN GINKBILOBIN-2-LIKE"/>
    <property type="match status" value="1"/>
</dbReference>
<evidence type="ECO:0000256" key="3">
    <source>
        <dbReference type="ARBA" id="ARBA00022577"/>
    </source>
</evidence>
<keyword evidence="7" id="KW-0677">Repeat</keyword>
<evidence type="ECO:0000256" key="14">
    <source>
        <dbReference type="ARBA" id="ARBA00038393"/>
    </source>
</evidence>
<dbReference type="PANTHER" id="PTHR32080:SF54">
    <property type="entry name" value="GNK2-HOMOLOGOUS DOMAIN-CONTAINING PROTEIN"/>
    <property type="match status" value="1"/>
</dbReference>
<feature type="chain" id="PRO_5044862404" description="Gnk2-homologous domain-containing protein" evidence="15">
    <location>
        <begin position="24"/>
        <end position="121"/>
    </location>
</feature>
<dbReference type="GO" id="GO:0042742">
    <property type="term" value="P:defense response to bacterium"/>
    <property type="evidence" value="ECO:0007669"/>
    <property type="project" value="UniProtKB-KW"/>
</dbReference>
<evidence type="ECO:0000259" key="16">
    <source>
        <dbReference type="PROSITE" id="PS51473"/>
    </source>
</evidence>
<keyword evidence="6" id="KW-0430">Lectin</keyword>
<evidence type="ECO:0000313" key="18">
    <source>
        <dbReference type="Proteomes" id="UP001634007"/>
    </source>
</evidence>
<keyword evidence="11" id="KW-0465">Mannose-binding</keyword>
<keyword evidence="8" id="KW-0611">Plant defense</keyword>
<dbReference type="Pfam" id="PF01657">
    <property type="entry name" value="Stress-antifung"/>
    <property type="match status" value="1"/>
</dbReference>
<reference evidence="17 18" key="1">
    <citation type="submission" date="2024-11" db="EMBL/GenBank/DDBJ databases">
        <title>Chromosome-level genome assembly of Eucalyptus globulus Labill. provides insights into its genome evolution.</title>
        <authorList>
            <person name="Li X."/>
        </authorList>
    </citation>
    <scope>NUCLEOTIDE SEQUENCE [LARGE SCALE GENOMIC DNA]</scope>
    <source>
        <strain evidence="17">CL2024</strain>
        <tissue evidence="17">Fresh tender leaves</tissue>
    </source>
</reference>
<dbReference type="GO" id="GO:0005537">
    <property type="term" value="F:D-mannose binding"/>
    <property type="evidence" value="ECO:0007669"/>
    <property type="project" value="UniProtKB-KW"/>
</dbReference>
<sequence length="121" mass="14009">MAVPWRIICLAIWFFCIRMDVKGNQDVGLEYKLCNGIRYQWGDTYGTRVESVLKDLVEETRYQGYSCFGHAACDGALLQDDCFACLFAARNRQKDVCPLNTGAQVHLKDFRISYENYQFIE</sequence>
<evidence type="ECO:0000256" key="7">
    <source>
        <dbReference type="ARBA" id="ARBA00022737"/>
    </source>
</evidence>
<dbReference type="Gene3D" id="3.30.430.20">
    <property type="entry name" value="Gnk2 domain, C-X8-C-X2-C motif"/>
    <property type="match status" value="1"/>
</dbReference>
<comment type="similarity">
    <text evidence="14">Belongs to the cysteine-rich repeat secretory protein family. Plasmodesmata-located proteins (PDLD) subfamily.</text>
</comment>
<feature type="signal peptide" evidence="15">
    <location>
        <begin position="1"/>
        <end position="23"/>
    </location>
</feature>
<gene>
    <name evidence="17" type="ORF">ACJRO7_028653</name>
</gene>
<name>A0ABD3JV96_EUCGL</name>
<keyword evidence="5 15" id="KW-0732">Signal</keyword>
<keyword evidence="12" id="KW-1015">Disulfide bond</keyword>
<feature type="domain" description="Gnk2-homologous" evidence="16">
    <location>
        <begin position="10"/>
        <end position="119"/>
    </location>
</feature>
<proteinExistence type="inferred from homology"/>
<evidence type="ECO:0000256" key="1">
    <source>
        <dbReference type="ARBA" id="ARBA00004251"/>
    </source>
</evidence>
<evidence type="ECO:0000256" key="5">
    <source>
        <dbReference type="ARBA" id="ARBA00022729"/>
    </source>
</evidence>
<keyword evidence="4" id="KW-0945">Host-virus interaction</keyword>
<comment type="caution">
    <text evidence="17">The sequence shown here is derived from an EMBL/GenBank/DDBJ whole genome shotgun (WGS) entry which is preliminary data.</text>
</comment>
<dbReference type="InterPro" id="IPR038408">
    <property type="entry name" value="GNK2_sf"/>
</dbReference>
<keyword evidence="3" id="KW-0295">Fungicide</keyword>
<dbReference type="GO" id="GO:0005886">
    <property type="term" value="C:plasma membrane"/>
    <property type="evidence" value="ECO:0007669"/>
    <property type="project" value="UniProtKB-SubCell"/>
</dbReference>
<keyword evidence="10" id="KW-0044">Antibiotic</keyword>
<evidence type="ECO:0000256" key="4">
    <source>
        <dbReference type="ARBA" id="ARBA00022581"/>
    </source>
</evidence>
<dbReference type="GO" id="GO:0050832">
    <property type="term" value="P:defense response to fungus"/>
    <property type="evidence" value="ECO:0007669"/>
    <property type="project" value="UniProtKB-KW"/>
</dbReference>
<protein>
    <recommendedName>
        <fullName evidence="16">Gnk2-homologous domain-containing protein</fullName>
    </recommendedName>
</protein>
<evidence type="ECO:0000256" key="11">
    <source>
        <dbReference type="ARBA" id="ARBA00023035"/>
    </source>
</evidence>
<dbReference type="InterPro" id="IPR002902">
    <property type="entry name" value="GNK2"/>
</dbReference>
<evidence type="ECO:0000256" key="15">
    <source>
        <dbReference type="SAM" id="SignalP"/>
    </source>
</evidence>
<dbReference type="Proteomes" id="UP001634007">
    <property type="component" value="Unassembled WGS sequence"/>
</dbReference>
<evidence type="ECO:0000256" key="13">
    <source>
        <dbReference type="ARBA" id="ARBA00024184"/>
    </source>
</evidence>
<dbReference type="GO" id="GO:0031640">
    <property type="term" value="P:killing of cells of another organism"/>
    <property type="evidence" value="ECO:0007669"/>
    <property type="project" value="UniProtKB-KW"/>
</dbReference>
<evidence type="ECO:0000313" key="17">
    <source>
        <dbReference type="EMBL" id="KAL3731824.1"/>
    </source>
</evidence>